<accession>A0ABW5UZY0</accession>
<keyword evidence="1 5" id="KW-0436">Ligase</keyword>
<sequence>MTAASAPHIDWLDEVDSTNDAVRRQFADEVPIEQYASLATTNQTAGRGRLEREWIDTPGASLAISTYLEFEADAARTSIGWVTLAAGLALRATLARLAGEEQAARIELKWPNDVLVEGRKTAGILGEILGVIVGGERFACVVGTGINLRDPQALTTPIPIVAPPAAAGAAFAAAQASEAYAAADALANATALTDLGIRVPAEELAAAYVAELAARIDALIAHDGDAETSGLADELREHLSTLGRRVRVSRLDDADLVGTASGITSTGELLVTDEQGATHTLRVGDVQHLRLAADGSDA</sequence>
<evidence type="ECO:0000313" key="5">
    <source>
        <dbReference type="EMBL" id="MFD2757915.1"/>
    </source>
</evidence>
<dbReference type="GO" id="GO:0004077">
    <property type="term" value="F:biotin--[biotin carboxyl-carrier protein] ligase activity"/>
    <property type="evidence" value="ECO:0007669"/>
    <property type="project" value="UniProtKB-EC"/>
</dbReference>
<evidence type="ECO:0000256" key="2">
    <source>
        <dbReference type="ARBA" id="ARBA00023267"/>
    </source>
</evidence>
<evidence type="ECO:0000256" key="3">
    <source>
        <dbReference type="ARBA" id="ARBA00024227"/>
    </source>
</evidence>
<evidence type="ECO:0000313" key="6">
    <source>
        <dbReference type="Proteomes" id="UP001597492"/>
    </source>
</evidence>
<dbReference type="NCBIfam" id="TIGR00121">
    <property type="entry name" value="birA_ligase"/>
    <property type="match status" value="1"/>
</dbReference>
<dbReference type="InterPro" id="IPR004143">
    <property type="entry name" value="BPL_LPL_catalytic"/>
</dbReference>
<dbReference type="InterPro" id="IPR004408">
    <property type="entry name" value="Biotin_CoA_COase_ligase"/>
</dbReference>
<evidence type="ECO:0000259" key="4">
    <source>
        <dbReference type="PROSITE" id="PS51733"/>
    </source>
</evidence>
<reference evidence="6" key="1">
    <citation type="journal article" date="2019" name="Int. J. Syst. Evol. Microbiol.">
        <title>The Global Catalogue of Microorganisms (GCM) 10K type strain sequencing project: providing services to taxonomists for standard genome sequencing and annotation.</title>
        <authorList>
            <consortium name="The Broad Institute Genomics Platform"/>
            <consortium name="The Broad Institute Genome Sequencing Center for Infectious Disease"/>
            <person name="Wu L."/>
            <person name="Ma J."/>
        </authorList>
    </citation>
    <scope>NUCLEOTIDE SEQUENCE [LARGE SCALE GENOMIC DNA]</scope>
    <source>
        <strain evidence="6">TISTR 1514</strain>
    </source>
</reference>
<dbReference type="EMBL" id="JBHUNE010000003">
    <property type="protein sequence ID" value="MFD2757915.1"/>
    <property type="molecule type" value="Genomic_DNA"/>
</dbReference>
<proteinExistence type="predicted"/>
<feature type="domain" description="BPL/LPL catalytic" evidence="4">
    <location>
        <begin position="4"/>
        <end position="220"/>
    </location>
</feature>
<dbReference type="Pfam" id="PF02237">
    <property type="entry name" value="BPL_C"/>
    <property type="match status" value="1"/>
</dbReference>
<organism evidence="5 6">
    <name type="scientific">Gulosibacter faecalis</name>
    <dbReference type="NCBI Taxonomy" id="272240"/>
    <lineage>
        <taxon>Bacteria</taxon>
        <taxon>Bacillati</taxon>
        <taxon>Actinomycetota</taxon>
        <taxon>Actinomycetes</taxon>
        <taxon>Micrococcales</taxon>
        <taxon>Microbacteriaceae</taxon>
        <taxon>Gulosibacter</taxon>
    </lineage>
</organism>
<dbReference type="Pfam" id="PF03099">
    <property type="entry name" value="BPL_LplA_LipB"/>
    <property type="match status" value="1"/>
</dbReference>
<dbReference type="RefSeq" id="WP_019619770.1">
    <property type="nucleotide sequence ID" value="NZ_JBHUNE010000003.1"/>
</dbReference>
<protein>
    <recommendedName>
        <fullName evidence="3">biotin--[biotin carboxyl-carrier protein] ligase</fullName>
        <ecNumber evidence="3">6.3.4.15</ecNumber>
    </recommendedName>
</protein>
<dbReference type="PANTHER" id="PTHR12835:SF5">
    <property type="entry name" value="BIOTIN--PROTEIN LIGASE"/>
    <property type="match status" value="1"/>
</dbReference>
<dbReference type="InterPro" id="IPR045864">
    <property type="entry name" value="aa-tRNA-synth_II/BPL/LPL"/>
</dbReference>
<comment type="caution">
    <text evidence="5">The sequence shown here is derived from an EMBL/GenBank/DDBJ whole genome shotgun (WGS) entry which is preliminary data.</text>
</comment>
<dbReference type="SUPFAM" id="SSF55681">
    <property type="entry name" value="Class II aaRS and biotin synthetases"/>
    <property type="match status" value="1"/>
</dbReference>
<dbReference type="Gene3D" id="2.30.30.100">
    <property type="match status" value="1"/>
</dbReference>
<dbReference type="CDD" id="cd16442">
    <property type="entry name" value="BPL"/>
    <property type="match status" value="1"/>
</dbReference>
<gene>
    <name evidence="5" type="ORF">ACFSW7_05940</name>
</gene>
<dbReference type="Proteomes" id="UP001597492">
    <property type="component" value="Unassembled WGS sequence"/>
</dbReference>
<dbReference type="Gene3D" id="3.30.930.10">
    <property type="entry name" value="Bira Bifunctional Protein, Domain 2"/>
    <property type="match status" value="1"/>
</dbReference>
<dbReference type="EC" id="6.3.4.15" evidence="3"/>
<dbReference type="PANTHER" id="PTHR12835">
    <property type="entry name" value="BIOTIN PROTEIN LIGASE"/>
    <property type="match status" value="1"/>
</dbReference>
<dbReference type="InterPro" id="IPR003142">
    <property type="entry name" value="BPL_C"/>
</dbReference>
<dbReference type="PROSITE" id="PS51733">
    <property type="entry name" value="BPL_LPL_CATALYTIC"/>
    <property type="match status" value="1"/>
</dbReference>
<name>A0ABW5UZY0_9MICO</name>
<keyword evidence="6" id="KW-1185">Reference proteome</keyword>
<keyword evidence="2" id="KW-0092">Biotin</keyword>
<evidence type="ECO:0000256" key="1">
    <source>
        <dbReference type="ARBA" id="ARBA00022598"/>
    </source>
</evidence>